<dbReference type="InterPro" id="IPR036390">
    <property type="entry name" value="WH_DNA-bd_sf"/>
</dbReference>
<dbReference type="PROSITE" id="PS50931">
    <property type="entry name" value="HTH_LYSR"/>
    <property type="match status" value="1"/>
</dbReference>
<dbReference type="EMBL" id="CCAE010000021">
    <property type="protein sequence ID" value="CDN88306.1"/>
    <property type="molecule type" value="Genomic_DNA"/>
</dbReference>
<dbReference type="Pfam" id="PF00126">
    <property type="entry name" value="HTH_1"/>
    <property type="match status" value="1"/>
</dbReference>
<evidence type="ECO:0000259" key="6">
    <source>
        <dbReference type="PROSITE" id="PS50931"/>
    </source>
</evidence>
<proteinExistence type="inferred from homology"/>
<organism evidence="7 8">
    <name type="scientific">Hydrogenophaga intermedia</name>
    <dbReference type="NCBI Taxonomy" id="65786"/>
    <lineage>
        <taxon>Bacteria</taxon>
        <taxon>Pseudomonadati</taxon>
        <taxon>Pseudomonadota</taxon>
        <taxon>Betaproteobacteria</taxon>
        <taxon>Burkholderiales</taxon>
        <taxon>Comamonadaceae</taxon>
        <taxon>Hydrogenophaga</taxon>
    </lineage>
</organism>
<dbReference type="Pfam" id="PF03466">
    <property type="entry name" value="LysR_substrate"/>
    <property type="match status" value="1"/>
</dbReference>
<evidence type="ECO:0000313" key="8">
    <source>
        <dbReference type="Proteomes" id="UP000028878"/>
    </source>
</evidence>
<dbReference type="AlphaFoldDB" id="A0A1L1PQH8"/>
<sequence>MFNENELRRFDLNLLWIFSALMHERSATRAADRLGIGGPAVSMALRRLRAELDDPLFVRVGTEFQPTARATEFMRTVGPTLEQIRLGLQGAGSFDPAHSRRTFRVGCSDDIDVILSPWLARSALSTQDGSRHVVCRTDFLVNPILLERDEVDLAIGVVKDLPKWLCSQHVASAGLLCLVDPAHVDLSRKLSRKAYLELPHVIVSFGGGLRGVLDETLSSLRVNRYVAHSTPHFSVVPSILKQGRAVATLPAYVARELAHVHGLRCVEPPFDFQRFEIHVVWHRKDDKEAGHQWLRERVSAHLAAVMGQAASPREVRRRSRARKQPA</sequence>
<evidence type="ECO:0000256" key="3">
    <source>
        <dbReference type="ARBA" id="ARBA00023125"/>
    </source>
</evidence>
<dbReference type="InterPro" id="IPR036388">
    <property type="entry name" value="WH-like_DNA-bd_sf"/>
</dbReference>
<dbReference type="PANTHER" id="PTHR30118">
    <property type="entry name" value="HTH-TYPE TRANSCRIPTIONAL REGULATOR LEUO-RELATED"/>
    <property type="match status" value="1"/>
</dbReference>
<dbReference type="Gene3D" id="3.40.190.10">
    <property type="entry name" value="Periplasmic binding protein-like II"/>
    <property type="match status" value="2"/>
</dbReference>
<dbReference type="Gene3D" id="1.10.10.10">
    <property type="entry name" value="Winged helix-like DNA-binding domain superfamily/Winged helix DNA-binding domain"/>
    <property type="match status" value="1"/>
</dbReference>
<evidence type="ECO:0000256" key="4">
    <source>
        <dbReference type="ARBA" id="ARBA00023163"/>
    </source>
</evidence>
<dbReference type="PANTHER" id="PTHR30118:SF15">
    <property type="entry name" value="TRANSCRIPTIONAL REGULATORY PROTEIN"/>
    <property type="match status" value="1"/>
</dbReference>
<dbReference type="GO" id="GO:0003700">
    <property type="term" value="F:DNA-binding transcription factor activity"/>
    <property type="evidence" value="ECO:0007669"/>
    <property type="project" value="InterPro"/>
</dbReference>
<evidence type="ECO:0000256" key="1">
    <source>
        <dbReference type="ARBA" id="ARBA00009437"/>
    </source>
</evidence>
<keyword evidence="4" id="KW-0804">Transcription</keyword>
<evidence type="ECO:0000256" key="2">
    <source>
        <dbReference type="ARBA" id="ARBA00023015"/>
    </source>
</evidence>
<reference evidence="8" key="1">
    <citation type="submission" date="2014-11" db="EMBL/GenBank/DDBJ databases">
        <title>Draft genome sequence of Hydrogenophaga intermedia S1.</title>
        <authorList>
            <person name="Gan H.M."/>
            <person name="Chew T.H."/>
            <person name="Stolz A."/>
        </authorList>
    </citation>
    <scope>NUCLEOTIDE SEQUENCE [LARGE SCALE GENOMIC DNA]</scope>
    <source>
        <strain evidence="8">S1</strain>
    </source>
</reference>
<dbReference type="Proteomes" id="UP000028878">
    <property type="component" value="Unassembled WGS sequence"/>
</dbReference>
<name>A0A1L1PQH8_HYDIT</name>
<dbReference type="SUPFAM" id="SSF46785">
    <property type="entry name" value="Winged helix' DNA-binding domain"/>
    <property type="match status" value="1"/>
</dbReference>
<dbReference type="GO" id="GO:0003677">
    <property type="term" value="F:DNA binding"/>
    <property type="evidence" value="ECO:0007669"/>
    <property type="project" value="UniProtKB-KW"/>
</dbReference>
<dbReference type="InterPro" id="IPR005119">
    <property type="entry name" value="LysR_subst-bd"/>
</dbReference>
<dbReference type="RefSeq" id="WP_009516142.1">
    <property type="nucleotide sequence ID" value="NZ_CCAE010000021.1"/>
</dbReference>
<keyword evidence="8" id="KW-1185">Reference proteome</keyword>
<dbReference type="SUPFAM" id="SSF53850">
    <property type="entry name" value="Periplasmic binding protein-like II"/>
    <property type="match status" value="1"/>
</dbReference>
<dbReference type="InterPro" id="IPR000847">
    <property type="entry name" value="LysR_HTH_N"/>
</dbReference>
<comment type="similarity">
    <text evidence="1">Belongs to the LysR transcriptional regulatory family.</text>
</comment>
<gene>
    <name evidence="7" type="ORF">BN948_02739</name>
</gene>
<evidence type="ECO:0000256" key="5">
    <source>
        <dbReference type="SAM" id="MobiDB-lite"/>
    </source>
</evidence>
<accession>A0A1L1PQH8</accession>
<feature type="region of interest" description="Disordered" evidence="5">
    <location>
        <begin position="307"/>
        <end position="326"/>
    </location>
</feature>
<feature type="compositionally biased region" description="Basic residues" evidence="5">
    <location>
        <begin position="315"/>
        <end position="326"/>
    </location>
</feature>
<feature type="domain" description="HTH lysR-type" evidence="6">
    <location>
        <begin position="10"/>
        <end position="67"/>
    </location>
</feature>
<keyword evidence="3" id="KW-0238">DNA-binding</keyword>
<keyword evidence="2" id="KW-0805">Transcription regulation</keyword>
<evidence type="ECO:0000313" key="7">
    <source>
        <dbReference type="EMBL" id="CDN88306.1"/>
    </source>
</evidence>
<dbReference type="InterPro" id="IPR050389">
    <property type="entry name" value="LysR-type_TF"/>
</dbReference>
<protein>
    <submittedName>
        <fullName evidence="7">LysR family transcriptional regulator</fullName>
    </submittedName>
</protein>